<gene>
    <name evidence="1" type="ORF">CLUMA_CG002264</name>
</gene>
<dbReference type="Proteomes" id="UP000183832">
    <property type="component" value="Unassembled WGS sequence"/>
</dbReference>
<organism evidence="1 2">
    <name type="scientific">Clunio marinus</name>
    <dbReference type="NCBI Taxonomy" id="568069"/>
    <lineage>
        <taxon>Eukaryota</taxon>
        <taxon>Metazoa</taxon>
        <taxon>Ecdysozoa</taxon>
        <taxon>Arthropoda</taxon>
        <taxon>Hexapoda</taxon>
        <taxon>Insecta</taxon>
        <taxon>Pterygota</taxon>
        <taxon>Neoptera</taxon>
        <taxon>Endopterygota</taxon>
        <taxon>Diptera</taxon>
        <taxon>Nematocera</taxon>
        <taxon>Chironomoidea</taxon>
        <taxon>Chironomidae</taxon>
        <taxon>Clunio</taxon>
    </lineage>
</organism>
<dbReference type="EMBL" id="CVRI01000008">
    <property type="protein sequence ID" value="CRK88495.1"/>
    <property type="molecule type" value="Genomic_DNA"/>
</dbReference>
<keyword evidence="2" id="KW-1185">Reference proteome</keyword>
<dbReference type="OrthoDB" id="6621161at2759"/>
<proteinExistence type="predicted"/>
<sequence>MVGMRNEAIISMRFVRSKLRKREESSHVVNSNEATQPTHVVSTTVEPVGFRQSPSSVWHFPPLPPQPNLYTYNANSQDALVRSDKLGLRGFRKQLSGRFKRLVSKKAPEPAPTIPPELKPQLKTIYVY</sequence>
<protein>
    <submittedName>
        <fullName evidence="1">CLUMA_CG002264, isoform A</fullName>
    </submittedName>
</protein>
<evidence type="ECO:0000313" key="2">
    <source>
        <dbReference type="Proteomes" id="UP000183832"/>
    </source>
</evidence>
<name>A0A1J1HKB6_9DIPT</name>
<evidence type="ECO:0000313" key="1">
    <source>
        <dbReference type="EMBL" id="CRK88495.1"/>
    </source>
</evidence>
<accession>A0A1J1HKB6</accession>
<dbReference type="AlphaFoldDB" id="A0A1J1HKB6"/>
<reference evidence="1 2" key="1">
    <citation type="submission" date="2015-04" db="EMBL/GenBank/DDBJ databases">
        <authorList>
            <person name="Syromyatnikov M.Y."/>
            <person name="Popov V.N."/>
        </authorList>
    </citation>
    <scope>NUCLEOTIDE SEQUENCE [LARGE SCALE GENOMIC DNA]</scope>
</reference>